<keyword evidence="1" id="KW-0472">Membrane</keyword>
<feature type="transmembrane region" description="Helical" evidence="1">
    <location>
        <begin position="9"/>
        <end position="28"/>
    </location>
</feature>
<dbReference type="SUPFAM" id="SSF47781">
    <property type="entry name" value="RuvA domain 2-like"/>
    <property type="match status" value="1"/>
</dbReference>
<dbReference type="HOGENOM" id="CLU_052011_1_2_9"/>
<dbReference type="GO" id="GO:0015627">
    <property type="term" value="C:type II protein secretion system complex"/>
    <property type="evidence" value="ECO:0007669"/>
    <property type="project" value="TreeGrafter"/>
</dbReference>
<dbReference type="EMBL" id="CP003359">
    <property type="protein sequence ID" value="AGB41823.1"/>
    <property type="molecule type" value="Genomic_DNA"/>
</dbReference>
<organism evidence="3 4">
    <name type="scientific">Halobacteroides halobius (strain ATCC 35273 / DSM 5150 / MD-1)</name>
    <dbReference type="NCBI Taxonomy" id="748449"/>
    <lineage>
        <taxon>Bacteria</taxon>
        <taxon>Bacillati</taxon>
        <taxon>Bacillota</taxon>
        <taxon>Clostridia</taxon>
        <taxon>Halanaerobiales</taxon>
        <taxon>Halobacteroidaceae</taxon>
        <taxon>Halobacteroides</taxon>
    </lineage>
</organism>
<dbReference type="InterPro" id="IPR019554">
    <property type="entry name" value="Soluble_ligand-bd"/>
</dbReference>
<keyword evidence="1" id="KW-0812">Transmembrane</keyword>
<sequence>MIIFNNRDDVILVILLIIIVGLGGFLIFKNNFSAHESIKIDRQRELKREVVNKKRKNKATIEEIFVHIGGAVSNPGVYKVKEGARVYKLLKKAGGATKEANLNAINLAVLVRDGSKIIIPTKLKKNKTGADSNKININLADKTNLKKLKGIGPVTAQEIITYRQQHGRFNNIEELKKVSGIGNRTLAQIRSRVTY</sequence>
<dbReference type="KEGG" id="hhl:Halha_1912"/>
<dbReference type="NCBIfam" id="TIGR00426">
    <property type="entry name" value="competence protein ComEA helix-hairpin-helix repeat region"/>
    <property type="match status" value="1"/>
</dbReference>
<dbReference type="AlphaFoldDB" id="L0KCN5"/>
<evidence type="ECO:0000259" key="2">
    <source>
        <dbReference type="SMART" id="SM00278"/>
    </source>
</evidence>
<dbReference type="GO" id="GO:0006281">
    <property type="term" value="P:DNA repair"/>
    <property type="evidence" value="ECO:0007669"/>
    <property type="project" value="InterPro"/>
</dbReference>
<dbReference type="Gene3D" id="1.10.150.310">
    <property type="entry name" value="Tex RuvX-like domain-like"/>
    <property type="match status" value="1"/>
</dbReference>
<proteinExistence type="predicted"/>
<feature type="domain" description="Helix-hairpin-helix DNA-binding motif class 1" evidence="2">
    <location>
        <begin position="173"/>
        <end position="192"/>
    </location>
</feature>
<dbReference type="PANTHER" id="PTHR21180">
    <property type="entry name" value="ENDONUCLEASE/EXONUCLEASE/PHOSPHATASE FAMILY DOMAIN-CONTAINING PROTEIN 1"/>
    <property type="match status" value="1"/>
</dbReference>
<dbReference type="SMART" id="SM00278">
    <property type="entry name" value="HhH1"/>
    <property type="match status" value="2"/>
</dbReference>
<evidence type="ECO:0000313" key="3">
    <source>
        <dbReference type="EMBL" id="AGB41823.1"/>
    </source>
</evidence>
<dbReference type="GO" id="GO:0003677">
    <property type="term" value="F:DNA binding"/>
    <property type="evidence" value="ECO:0007669"/>
    <property type="project" value="InterPro"/>
</dbReference>
<keyword evidence="1" id="KW-1133">Transmembrane helix</keyword>
<dbReference type="Pfam" id="PF12836">
    <property type="entry name" value="HHH_3"/>
    <property type="match status" value="1"/>
</dbReference>
<dbReference type="Pfam" id="PF10531">
    <property type="entry name" value="SLBB"/>
    <property type="match status" value="1"/>
</dbReference>
<dbReference type="InterPro" id="IPR051675">
    <property type="entry name" value="Endo/Exo/Phosphatase_dom_1"/>
</dbReference>
<accession>L0KCN5</accession>
<keyword evidence="4" id="KW-1185">Reference proteome</keyword>
<dbReference type="STRING" id="748449.Halha_1912"/>
<dbReference type="eggNOG" id="COG1555">
    <property type="taxonomic scope" value="Bacteria"/>
</dbReference>
<dbReference type="InterPro" id="IPR003583">
    <property type="entry name" value="Hlx-hairpin-Hlx_DNA-bd_motif"/>
</dbReference>
<feature type="domain" description="Helix-hairpin-helix DNA-binding motif class 1" evidence="2">
    <location>
        <begin position="143"/>
        <end position="162"/>
    </location>
</feature>
<evidence type="ECO:0000313" key="4">
    <source>
        <dbReference type="Proteomes" id="UP000010880"/>
    </source>
</evidence>
<dbReference type="InterPro" id="IPR010994">
    <property type="entry name" value="RuvA_2-like"/>
</dbReference>
<dbReference type="Gene3D" id="3.10.560.10">
    <property type="entry name" value="Outer membrane lipoprotein wza domain like"/>
    <property type="match status" value="1"/>
</dbReference>
<evidence type="ECO:0000256" key="1">
    <source>
        <dbReference type="SAM" id="Phobius"/>
    </source>
</evidence>
<dbReference type="PANTHER" id="PTHR21180:SF32">
    <property type="entry name" value="ENDONUCLEASE_EXONUCLEASE_PHOSPHATASE FAMILY DOMAIN-CONTAINING PROTEIN 1"/>
    <property type="match status" value="1"/>
</dbReference>
<dbReference type="eggNOG" id="COG1596">
    <property type="taxonomic scope" value="Bacteria"/>
</dbReference>
<name>L0KCN5_HALHC</name>
<gene>
    <name evidence="3" type="ordered locus">Halha_1912</name>
</gene>
<dbReference type="GO" id="GO:0015628">
    <property type="term" value="P:protein secretion by the type II secretion system"/>
    <property type="evidence" value="ECO:0007669"/>
    <property type="project" value="TreeGrafter"/>
</dbReference>
<protein>
    <submittedName>
        <fullName evidence="3">Competence protein ComEA-like protein with helix-hairpin-helix repeat region</fullName>
    </submittedName>
</protein>
<dbReference type="RefSeq" id="WP_015327539.1">
    <property type="nucleotide sequence ID" value="NC_019978.1"/>
</dbReference>
<dbReference type="Proteomes" id="UP000010880">
    <property type="component" value="Chromosome"/>
</dbReference>
<reference evidence="4" key="1">
    <citation type="submission" date="2012-02" db="EMBL/GenBank/DDBJ databases">
        <title>The complete genome of Halobacteroides halobius DSM 5150.</title>
        <authorList>
            <person name="Lucas S."/>
            <person name="Copeland A."/>
            <person name="Lapidus A."/>
            <person name="Glavina del Rio T."/>
            <person name="Dalin E."/>
            <person name="Tice H."/>
            <person name="Bruce D."/>
            <person name="Goodwin L."/>
            <person name="Pitluck S."/>
            <person name="Peters L."/>
            <person name="Mikhailova N."/>
            <person name="Gu W."/>
            <person name="Kyrpides N."/>
            <person name="Mavromatis K."/>
            <person name="Ivanova N."/>
            <person name="Brettin T."/>
            <person name="Detter J.C."/>
            <person name="Han C."/>
            <person name="Larimer F."/>
            <person name="Land M."/>
            <person name="Hauser L."/>
            <person name="Markowitz V."/>
            <person name="Cheng J.-F."/>
            <person name="Hugenholtz P."/>
            <person name="Woyke T."/>
            <person name="Wu D."/>
            <person name="Tindall B."/>
            <person name="Pomrenke H."/>
            <person name="Brambilla E."/>
            <person name="Klenk H.-P."/>
            <person name="Eisen J.A."/>
        </authorList>
    </citation>
    <scope>NUCLEOTIDE SEQUENCE [LARGE SCALE GENOMIC DNA]</scope>
    <source>
        <strain evidence="4">ATCC 35273 / DSM 5150 / MD-1</strain>
    </source>
</reference>
<dbReference type="InterPro" id="IPR004509">
    <property type="entry name" value="Competence_ComEA_HhH"/>
</dbReference>
<dbReference type="OrthoDB" id="9790239at2"/>